<evidence type="ECO:0000313" key="3">
    <source>
        <dbReference type="EMBL" id="GIG91665.1"/>
    </source>
</evidence>
<protein>
    <recommendedName>
        <fullName evidence="5">Transmembrane protein</fullName>
    </recommendedName>
</protein>
<reference evidence="3 4" key="1">
    <citation type="submission" date="2021-01" db="EMBL/GenBank/DDBJ databases">
        <title>Whole genome shotgun sequence of Plantactinospora endophytica NBRC 110450.</title>
        <authorList>
            <person name="Komaki H."/>
            <person name="Tamura T."/>
        </authorList>
    </citation>
    <scope>NUCLEOTIDE SEQUENCE [LARGE SCALE GENOMIC DNA]</scope>
    <source>
        <strain evidence="3 4">NBRC 110450</strain>
    </source>
</reference>
<feature type="region of interest" description="Disordered" evidence="1">
    <location>
        <begin position="1"/>
        <end position="30"/>
    </location>
</feature>
<dbReference type="Proteomes" id="UP000646749">
    <property type="component" value="Unassembled WGS sequence"/>
</dbReference>
<keyword evidence="2" id="KW-0812">Transmembrane</keyword>
<keyword evidence="2" id="KW-0472">Membrane</keyword>
<evidence type="ECO:0008006" key="5">
    <source>
        <dbReference type="Google" id="ProtNLM"/>
    </source>
</evidence>
<keyword evidence="4" id="KW-1185">Reference proteome</keyword>
<proteinExistence type="predicted"/>
<keyword evidence="2" id="KW-1133">Transmembrane helix</keyword>
<feature type="compositionally biased region" description="Basic and acidic residues" evidence="1">
    <location>
        <begin position="18"/>
        <end position="30"/>
    </location>
</feature>
<accession>A0ABQ4EAB3</accession>
<name>A0ABQ4EAB3_9ACTN</name>
<organism evidence="3 4">
    <name type="scientific">Plantactinospora endophytica</name>
    <dbReference type="NCBI Taxonomy" id="673535"/>
    <lineage>
        <taxon>Bacteria</taxon>
        <taxon>Bacillati</taxon>
        <taxon>Actinomycetota</taxon>
        <taxon>Actinomycetes</taxon>
        <taxon>Micromonosporales</taxon>
        <taxon>Micromonosporaceae</taxon>
        <taxon>Plantactinospora</taxon>
    </lineage>
</organism>
<feature type="transmembrane region" description="Helical" evidence="2">
    <location>
        <begin position="67"/>
        <end position="86"/>
    </location>
</feature>
<sequence length="186" mass="21079">MGRLPNSRGGGLRRRARQTGERWSREAYQGREPQDDAVQLEFHLERYRYILQQIQAANENVHRFLGIYQALATTLVGAALAIFVGHRDWGVPPATARAGIIALLWLVTVVAAFTVLVVIVGVLTWLDYRNEECQLLSDVLHPDFRAPPTLGNFYRWYETYIVAFIVVTVAAMWWCALELVIPAIQG</sequence>
<evidence type="ECO:0000256" key="2">
    <source>
        <dbReference type="SAM" id="Phobius"/>
    </source>
</evidence>
<evidence type="ECO:0000256" key="1">
    <source>
        <dbReference type="SAM" id="MobiDB-lite"/>
    </source>
</evidence>
<dbReference type="RefSeq" id="WP_203870016.1">
    <property type="nucleotide sequence ID" value="NZ_BONW01000039.1"/>
</dbReference>
<dbReference type="EMBL" id="BONW01000039">
    <property type="protein sequence ID" value="GIG91665.1"/>
    <property type="molecule type" value="Genomic_DNA"/>
</dbReference>
<gene>
    <name evidence="3" type="ORF">Pen02_66010</name>
</gene>
<feature type="transmembrane region" description="Helical" evidence="2">
    <location>
        <begin position="160"/>
        <end position="181"/>
    </location>
</feature>
<feature type="transmembrane region" description="Helical" evidence="2">
    <location>
        <begin position="98"/>
        <end position="126"/>
    </location>
</feature>
<comment type="caution">
    <text evidence="3">The sequence shown here is derived from an EMBL/GenBank/DDBJ whole genome shotgun (WGS) entry which is preliminary data.</text>
</comment>
<evidence type="ECO:0000313" key="4">
    <source>
        <dbReference type="Proteomes" id="UP000646749"/>
    </source>
</evidence>